<keyword evidence="3" id="KW-1185">Reference proteome</keyword>
<reference evidence="2 3" key="1">
    <citation type="submission" date="2018-10" db="EMBL/GenBank/DDBJ databases">
        <title>Relationship between Morphology and Antimicrobial Activity in Streptomyces.</title>
        <authorList>
            <person name="Kang H.J."/>
            <person name="Kim S.B."/>
        </authorList>
    </citation>
    <scope>NUCLEOTIDE SEQUENCE [LARGE SCALE GENOMIC DNA]</scope>
    <source>
        <strain evidence="2 3">BH38</strain>
    </source>
</reference>
<feature type="compositionally biased region" description="Low complexity" evidence="1">
    <location>
        <begin position="165"/>
        <end position="177"/>
    </location>
</feature>
<dbReference type="KEGG" id="shun:DWB77_07463"/>
<evidence type="ECO:0000313" key="3">
    <source>
        <dbReference type="Proteomes" id="UP000271554"/>
    </source>
</evidence>
<dbReference type="Proteomes" id="UP000271554">
    <property type="component" value="Chromosome"/>
</dbReference>
<protein>
    <submittedName>
        <fullName evidence="2">Uncharacterized protein</fullName>
    </submittedName>
</protein>
<evidence type="ECO:0000256" key="1">
    <source>
        <dbReference type="SAM" id="MobiDB-lite"/>
    </source>
</evidence>
<gene>
    <name evidence="2" type="ORF">DWB77_07463</name>
</gene>
<dbReference type="AlphaFoldDB" id="A0A387HMU3"/>
<organism evidence="2 3">
    <name type="scientific">Streptomyces hundungensis</name>
    <dbReference type="NCBI Taxonomy" id="1077946"/>
    <lineage>
        <taxon>Bacteria</taxon>
        <taxon>Bacillati</taxon>
        <taxon>Actinomycetota</taxon>
        <taxon>Actinomycetes</taxon>
        <taxon>Kitasatosporales</taxon>
        <taxon>Streptomycetaceae</taxon>
        <taxon>Streptomyces</taxon>
    </lineage>
</organism>
<sequence>MPTAIRQNTHISPIVGVQRTSRQAEGRQAGDVTVDHGDVSAAAAQRVGEFLGHGDSSVAFVPAMHIDVDRRAAVSGQGERVPAYVADELVGSGGGQHVRADSRVKAGVRDPFLGDHLGSGSSSPQGIRRADGRSPHHAANPSQRRRKSRWCGGGGPGPAHRPSRPARTTAAPGPAVRQTRSPGPGDRVDRRAQRPSAAAGLPACGLSGALPERPFRHGTRSCPHHPRLRLGDELVQGRRARFREPDAEFAEPLARGLRHRSARRARLWGRVPG</sequence>
<feature type="region of interest" description="Disordered" evidence="1">
    <location>
        <begin position="109"/>
        <end position="205"/>
    </location>
</feature>
<accession>A0A387HMU3</accession>
<dbReference type="EMBL" id="CP032698">
    <property type="protein sequence ID" value="AYG85246.1"/>
    <property type="molecule type" value="Genomic_DNA"/>
</dbReference>
<evidence type="ECO:0000313" key="2">
    <source>
        <dbReference type="EMBL" id="AYG85246.1"/>
    </source>
</evidence>
<proteinExistence type="predicted"/>
<name>A0A387HMU3_9ACTN</name>